<evidence type="ECO:0000313" key="1">
    <source>
        <dbReference type="EMBL" id="GAG20276.1"/>
    </source>
</evidence>
<sequence>DLHDVFARFRTALLDSAVEATAWFARVTADCPLISVPLARELIAAARAEPDLDYACVHLERAPGGLPIELVRRETFLGVDRGSLDAPQREHVTPVFYENPQRYRCLRIDVPPELRYPELRLTLDHPQDYQVLQRLFEDPRVCAESAVAHMLADPELPWINAHCEQRTVR</sequence>
<dbReference type="AlphaFoldDB" id="X0X5J6"/>
<proteinExistence type="predicted"/>
<feature type="non-terminal residue" evidence="1">
    <location>
        <position position="1"/>
    </location>
</feature>
<reference evidence="1" key="1">
    <citation type="journal article" date="2014" name="Front. Microbiol.">
        <title>High frequency of phylogenetically diverse reductive dehalogenase-homologous genes in deep subseafloor sedimentary metagenomes.</title>
        <authorList>
            <person name="Kawai M."/>
            <person name="Futagami T."/>
            <person name="Toyoda A."/>
            <person name="Takaki Y."/>
            <person name="Nishi S."/>
            <person name="Hori S."/>
            <person name="Arai W."/>
            <person name="Tsubouchi T."/>
            <person name="Morono Y."/>
            <person name="Uchiyama I."/>
            <person name="Ito T."/>
            <person name="Fujiyama A."/>
            <person name="Inagaki F."/>
            <person name="Takami H."/>
        </authorList>
    </citation>
    <scope>NUCLEOTIDE SEQUENCE</scope>
    <source>
        <strain evidence="1">Expedition CK06-06</strain>
    </source>
</reference>
<gene>
    <name evidence="1" type="ORF">S01H1_58524</name>
</gene>
<organism evidence="1">
    <name type="scientific">marine sediment metagenome</name>
    <dbReference type="NCBI Taxonomy" id="412755"/>
    <lineage>
        <taxon>unclassified sequences</taxon>
        <taxon>metagenomes</taxon>
        <taxon>ecological metagenomes</taxon>
    </lineage>
</organism>
<comment type="caution">
    <text evidence="1">The sequence shown here is derived from an EMBL/GenBank/DDBJ whole genome shotgun (WGS) entry which is preliminary data.</text>
</comment>
<accession>X0X5J6</accession>
<dbReference type="EMBL" id="BARS01038233">
    <property type="protein sequence ID" value="GAG20276.1"/>
    <property type="molecule type" value="Genomic_DNA"/>
</dbReference>
<protein>
    <submittedName>
        <fullName evidence="1">Uncharacterized protein</fullName>
    </submittedName>
</protein>
<name>X0X5J6_9ZZZZ</name>